<comment type="subcellular location">
    <subcellularLocation>
        <location evidence="4">Cytoplasm</location>
    </subcellularLocation>
</comment>
<dbReference type="FunFam" id="1.25.40.10:FF:000532">
    <property type="entry name" value="Clustered mitochondria protein homolog"/>
    <property type="match status" value="1"/>
</dbReference>
<dbReference type="STRING" id="149040.A0A194XLE3"/>
<dbReference type="PANTHER" id="PTHR12601">
    <property type="entry name" value="EUKARYOTIC TRANSLATION INITIATION FACTOR 3 SUBUNIT EIF-3"/>
    <property type="match status" value="1"/>
</dbReference>
<dbReference type="Pfam" id="PF13424">
    <property type="entry name" value="TPR_12"/>
    <property type="match status" value="1"/>
</dbReference>
<comment type="subunit">
    <text evidence="4">May associate with the eukaryotic translation initiation factor 3 (eIF-3) complex.</text>
</comment>
<feature type="region of interest" description="Disordered" evidence="5">
    <location>
        <begin position="562"/>
        <end position="614"/>
    </location>
</feature>
<comment type="function">
    <text evidence="4">mRNA-binding protein involved in proper cytoplasmic distribution of mitochondria.</text>
</comment>
<evidence type="ECO:0000256" key="5">
    <source>
        <dbReference type="SAM" id="MobiDB-lite"/>
    </source>
</evidence>
<dbReference type="SUPFAM" id="SSF48452">
    <property type="entry name" value="TPR-like"/>
    <property type="match status" value="2"/>
</dbReference>
<dbReference type="InterPro" id="IPR033646">
    <property type="entry name" value="CLU-central"/>
</dbReference>
<dbReference type="SUPFAM" id="SSF103107">
    <property type="entry name" value="Hypothetical protein c14orf129, hspc210"/>
    <property type="match status" value="1"/>
</dbReference>
<keyword evidence="4" id="KW-0694">RNA-binding</keyword>
<feature type="region of interest" description="Disordered" evidence="5">
    <location>
        <begin position="1159"/>
        <end position="1234"/>
    </location>
</feature>
<dbReference type="Gene3D" id="1.25.40.10">
    <property type="entry name" value="Tetratricopeptide repeat domain"/>
    <property type="match status" value="2"/>
</dbReference>
<dbReference type="Pfam" id="PF15044">
    <property type="entry name" value="CLU_N"/>
    <property type="match status" value="1"/>
</dbReference>
<dbReference type="AlphaFoldDB" id="A0A194XLE3"/>
<dbReference type="CDD" id="cd15466">
    <property type="entry name" value="CLU-central"/>
    <property type="match status" value="1"/>
</dbReference>
<dbReference type="GO" id="GO:0048312">
    <property type="term" value="P:intracellular distribution of mitochondria"/>
    <property type="evidence" value="ECO:0007669"/>
    <property type="project" value="TreeGrafter"/>
</dbReference>
<gene>
    <name evidence="4" type="primary">CLU1</name>
    <name evidence="4" type="synonym">TIF31</name>
    <name evidence="7" type="ORF">LY89DRAFT_665466</name>
</gene>
<dbReference type="FunFam" id="3.30.2280.10:FF:000002">
    <property type="entry name" value="Clustered mitochondria protein homolog"/>
    <property type="match status" value="1"/>
</dbReference>
<organism evidence="7 8">
    <name type="scientific">Mollisia scopiformis</name>
    <name type="common">Conifer needle endophyte fungus</name>
    <name type="synonym">Phialocephala scopiformis</name>
    <dbReference type="NCBI Taxonomy" id="149040"/>
    <lineage>
        <taxon>Eukaryota</taxon>
        <taxon>Fungi</taxon>
        <taxon>Dikarya</taxon>
        <taxon>Ascomycota</taxon>
        <taxon>Pezizomycotina</taxon>
        <taxon>Leotiomycetes</taxon>
        <taxon>Helotiales</taxon>
        <taxon>Mollisiaceae</taxon>
        <taxon>Mollisia</taxon>
    </lineage>
</organism>
<sequence>MQVMVSSQEAIHDIRQSIIETPGTFQYSCFHLEHKGERINDFIQISDVKGLAPESELKLVEDPYNEKEARLHVIRVRELIGAAGDRTDTLHGILSGLSLHDSVTAAEAANAATTTHPMAGYDLQGPAVLSALLPQPQEPAPKTVKSISVSPWNPPPYHLRQKGHLLYLLATTNEGDQYQITSHVSGFYVNKSTNSKFDPFPRGAPKAYSAHSLLTLLSEISTSFEASFQRLQEFNGLKEPLATYQISNATPASPWLVPGPTSNIVAHQADITRTQESYLISGIENTETLRDWNEEFQSTRELPKETVQDRVFRERLTSKLFADYTEAAARGAVLVARGEVAPLNPTEGRDAQIFVYNNVFFSFGADGVGTFASEGGDEAARVATGKDVMGVRMVNQLDIDGLFTAGTVVVDYFGKRIVGQSIVPGIFKQREPGENQIDYGAVEGKDVVAADERFVPIFEKLSKSLRVKKHAVWDKEGKRFDLEGSVETKGLLGTDGRKYVLDLYRITPLDISWMEEYGTAITSPEQVNGASKRAYPHRMTVLRPELVESYWKVKMREWVNSELEKRRQAKTEPTEEIKKIEAEATEAPKSDDKESTSDETATSEEVSKSSEMDKERIDISDFSFSLNPDAFSGQEPQTDAEKEEWVKDEQEVRLACEFLRNTVLPEIVNDLKEGDTGFPMDGQSLSRLLHKRGINIRYLGKLASLAEGKRLESLRTLTIQEMISRAFKHVAGNYLKYLPIPLTAACTAHLLNCLLGTGLNPRPKAEVDESMAALYPESDLSFQKTTPESLRDEIEGQVLRRYQYALESSWISDIKPLQLLREVSLKLGLQLEVKDYHFTNQTSNGVSEASAASNGVPKENGTNGHSTSSKKKKKARDGSPSSIASSHASSPHTFNPDDVVNIVPVIKEAAPRSALAEEALEAGRISIMQNQKKLGQELLLESLSLHEQIYGIIHPEVARVYNTLSMQYYHLEEKEAAVELARKAVIVSERTLGVDNPETLLNYLNLGLFAHASGETKQALAYVKHALELWKVVYGPNHPDSITTINNAAVMLQQLKDYHESRLWFEASLTICEEVYGKTSINAATLLFQLAQALALDQDSKGSVNRMRESYNIFLNELGPNDKNTKEAESWLHQLTSNAVSIAKHAKDVQARSIRSGIRVSPRVTLGQTHPQPQVGQTSEASSGRDPHNPMGFDSRNIEDLMKFIEGSESNKTPKKRPGRSNPKRRGGSSAVVS</sequence>
<dbReference type="InterPro" id="IPR011990">
    <property type="entry name" value="TPR-like_helical_dom_sf"/>
</dbReference>
<dbReference type="Pfam" id="PF12807">
    <property type="entry name" value="eIF3_p135"/>
    <property type="match status" value="1"/>
</dbReference>
<dbReference type="InParanoid" id="A0A194XLE3"/>
<dbReference type="FunCoup" id="A0A194XLE3">
    <property type="interactions" value="1008"/>
</dbReference>
<dbReference type="InterPro" id="IPR027523">
    <property type="entry name" value="CLU_prot"/>
</dbReference>
<evidence type="ECO:0000313" key="7">
    <source>
        <dbReference type="EMBL" id="KUJ20998.1"/>
    </source>
</evidence>
<dbReference type="OrthoDB" id="1414216at2759"/>
<dbReference type="InterPro" id="IPR025697">
    <property type="entry name" value="CLU_dom"/>
</dbReference>
<dbReference type="PROSITE" id="PS51823">
    <property type="entry name" value="CLU"/>
    <property type="match status" value="1"/>
</dbReference>
<evidence type="ECO:0000256" key="1">
    <source>
        <dbReference type="ARBA" id="ARBA00022490"/>
    </source>
</evidence>
<accession>A0A194XLE3</accession>
<dbReference type="InterPro" id="IPR028275">
    <property type="entry name" value="CLU_N"/>
</dbReference>
<dbReference type="FunFam" id="1.25.40.10:FF:000293">
    <property type="entry name" value="Clustered mitochondria protein homolog"/>
    <property type="match status" value="1"/>
</dbReference>
<evidence type="ECO:0000313" key="8">
    <source>
        <dbReference type="Proteomes" id="UP000070700"/>
    </source>
</evidence>
<dbReference type="PANTHER" id="PTHR12601:SF6">
    <property type="entry name" value="CLUSTERED MITOCHONDRIA PROTEIN HOMOLOG"/>
    <property type="match status" value="1"/>
</dbReference>
<dbReference type="EMBL" id="KQ947408">
    <property type="protein sequence ID" value="KUJ20998.1"/>
    <property type="molecule type" value="Genomic_DNA"/>
</dbReference>
<dbReference type="RefSeq" id="XP_018075353.1">
    <property type="nucleotide sequence ID" value="XM_018212845.1"/>
</dbReference>
<evidence type="ECO:0000256" key="3">
    <source>
        <dbReference type="ARBA" id="ARBA00022803"/>
    </source>
</evidence>
<dbReference type="GeneID" id="28822571"/>
<dbReference type="InterPro" id="IPR023231">
    <property type="entry name" value="GSKIP_dom_sf"/>
</dbReference>
<feature type="compositionally biased region" description="Basic residues" evidence="5">
    <location>
        <begin position="1213"/>
        <end position="1227"/>
    </location>
</feature>
<feature type="compositionally biased region" description="Basic and acidic residues" evidence="5">
    <location>
        <begin position="562"/>
        <end position="596"/>
    </location>
</feature>
<feature type="compositionally biased region" description="Basic and acidic residues" evidence="5">
    <location>
        <begin position="605"/>
        <end position="614"/>
    </location>
</feature>
<dbReference type="KEGG" id="psco:LY89DRAFT_665466"/>
<protein>
    <recommendedName>
        <fullName evidence="4">Clustered mitochondria protein homolog</fullName>
    </recommendedName>
    <alternativeName>
        <fullName evidence="4">Protein TIF31 homolog</fullName>
    </alternativeName>
</protein>
<comment type="similarity">
    <text evidence="4">Belongs to the CLU family.</text>
</comment>
<dbReference type="Proteomes" id="UP000070700">
    <property type="component" value="Unassembled WGS sequence"/>
</dbReference>
<keyword evidence="3" id="KW-0802">TPR repeat</keyword>
<dbReference type="GO" id="GO:0005737">
    <property type="term" value="C:cytoplasm"/>
    <property type="evidence" value="ECO:0007669"/>
    <property type="project" value="UniProtKB-SubCell"/>
</dbReference>
<feature type="region of interest" description="Disordered" evidence="5">
    <location>
        <begin position="845"/>
        <end position="895"/>
    </location>
</feature>
<dbReference type="SMART" id="SM00028">
    <property type="entry name" value="TPR"/>
    <property type="match status" value="3"/>
</dbReference>
<evidence type="ECO:0000256" key="2">
    <source>
        <dbReference type="ARBA" id="ARBA00022737"/>
    </source>
</evidence>
<dbReference type="Pfam" id="PF13374">
    <property type="entry name" value="TPR_10"/>
    <property type="match status" value="1"/>
</dbReference>
<keyword evidence="2" id="KW-0677">Repeat</keyword>
<keyword evidence="8" id="KW-1185">Reference proteome</keyword>
<feature type="compositionally biased region" description="Low complexity" evidence="5">
    <location>
        <begin position="879"/>
        <end position="892"/>
    </location>
</feature>
<dbReference type="HAMAP" id="MF_03013">
    <property type="entry name" value="CLU"/>
    <property type="match status" value="1"/>
</dbReference>
<evidence type="ECO:0000256" key="4">
    <source>
        <dbReference type="HAMAP-Rule" id="MF_03013"/>
    </source>
</evidence>
<feature type="domain" description="Clu" evidence="6">
    <location>
        <begin position="270"/>
        <end position="514"/>
    </location>
</feature>
<dbReference type="Pfam" id="PF13236">
    <property type="entry name" value="CLU"/>
    <property type="match status" value="1"/>
</dbReference>
<feature type="compositionally biased region" description="Polar residues" evidence="5">
    <location>
        <begin position="1166"/>
        <end position="1182"/>
    </location>
</feature>
<proteinExistence type="inferred from homology"/>
<dbReference type="Gene3D" id="3.30.2280.10">
    <property type="entry name" value="Hypothetical protein (hspc210)"/>
    <property type="match status" value="1"/>
</dbReference>
<evidence type="ECO:0000259" key="6">
    <source>
        <dbReference type="PROSITE" id="PS51823"/>
    </source>
</evidence>
<dbReference type="GO" id="GO:0003729">
    <property type="term" value="F:mRNA binding"/>
    <property type="evidence" value="ECO:0007669"/>
    <property type="project" value="TreeGrafter"/>
</dbReference>
<name>A0A194XLE3_MOLSC</name>
<keyword evidence="1 4" id="KW-0963">Cytoplasm</keyword>
<dbReference type="GO" id="GO:0007005">
    <property type="term" value="P:mitochondrion organization"/>
    <property type="evidence" value="ECO:0007669"/>
    <property type="project" value="UniProtKB-UniRule"/>
</dbReference>
<reference evidence="7 8" key="1">
    <citation type="submission" date="2015-10" db="EMBL/GenBank/DDBJ databases">
        <title>Full genome of DAOMC 229536 Phialocephala scopiformis, a fungal endophyte of spruce producing the potent anti-insectan compound rugulosin.</title>
        <authorList>
            <consortium name="DOE Joint Genome Institute"/>
            <person name="Walker A.K."/>
            <person name="Frasz S.L."/>
            <person name="Seifert K.A."/>
            <person name="Miller J.D."/>
            <person name="Mondo S.J."/>
            <person name="Labutti K."/>
            <person name="Lipzen A."/>
            <person name="Dockter R."/>
            <person name="Kennedy M."/>
            <person name="Grigoriev I.V."/>
            <person name="Spatafora J.W."/>
        </authorList>
    </citation>
    <scope>NUCLEOTIDE SEQUENCE [LARGE SCALE GENOMIC DNA]</scope>
    <source>
        <strain evidence="7 8">CBS 120377</strain>
    </source>
</reference>
<dbReference type="InterPro" id="IPR019734">
    <property type="entry name" value="TPR_rpt"/>
</dbReference>